<feature type="transmembrane region" description="Helical" evidence="1">
    <location>
        <begin position="34"/>
        <end position="59"/>
    </location>
</feature>
<proteinExistence type="predicted"/>
<keyword evidence="1" id="KW-0472">Membrane</keyword>
<protein>
    <submittedName>
        <fullName evidence="2">Uncharacterized protein</fullName>
    </submittedName>
</protein>
<comment type="caution">
    <text evidence="2">The sequence shown here is derived from an EMBL/GenBank/DDBJ whole genome shotgun (WGS) entry which is preliminary data.</text>
</comment>
<keyword evidence="3" id="KW-1185">Reference proteome</keyword>
<keyword evidence="1" id="KW-1133">Transmembrane helix</keyword>
<organism evidence="2 3">
    <name type="scientific">Virgibacillus kapii</name>
    <dbReference type="NCBI Taxonomy" id="1638645"/>
    <lineage>
        <taxon>Bacteria</taxon>
        <taxon>Bacillati</taxon>
        <taxon>Bacillota</taxon>
        <taxon>Bacilli</taxon>
        <taxon>Bacillales</taxon>
        <taxon>Bacillaceae</taxon>
        <taxon>Virgibacillus</taxon>
    </lineage>
</organism>
<accession>A0ABQ2DV55</accession>
<dbReference type="EMBL" id="BMPN01000005">
    <property type="protein sequence ID" value="GGJ68522.1"/>
    <property type="molecule type" value="Genomic_DNA"/>
</dbReference>
<gene>
    <name evidence="2" type="ORF">GCM10007111_32860</name>
</gene>
<sequence>MEKVQEVIEYRFQLCKYYFTKLVKPYEGEKGDRYFHSSLIGLGIGAPLLAVIIGVVNVCR</sequence>
<name>A0ABQ2DV55_9BACI</name>
<evidence type="ECO:0000313" key="3">
    <source>
        <dbReference type="Proteomes" id="UP000634435"/>
    </source>
</evidence>
<dbReference type="Proteomes" id="UP000634435">
    <property type="component" value="Unassembled WGS sequence"/>
</dbReference>
<evidence type="ECO:0000256" key="1">
    <source>
        <dbReference type="SAM" id="Phobius"/>
    </source>
</evidence>
<keyword evidence="1" id="KW-0812">Transmembrane</keyword>
<evidence type="ECO:0000313" key="2">
    <source>
        <dbReference type="EMBL" id="GGJ68522.1"/>
    </source>
</evidence>
<reference evidence="3" key="1">
    <citation type="journal article" date="2019" name="Int. J. Syst. Evol. Microbiol.">
        <title>The Global Catalogue of Microorganisms (GCM) 10K type strain sequencing project: providing services to taxonomists for standard genome sequencing and annotation.</title>
        <authorList>
            <consortium name="The Broad Institute Genomics Platform"/>
            <consortium name="The Broad Institute Genome Sequencing Center for Infectious Disease"/>
            <person name="Wu L."/>
            <person name="Ma J."/>
        </authorList>
    </citation>
    <scope>NUCLEOTIDE SEQUENCE [LARGE SCALE GENOMIC DNA]</scope>
    <source>
        <strain evidence="3">JCM 30071</strain>
    </source>
</reference>